<gene>
    <name evidence="5" type="ORF">OD750_019745</name>
</gene>
<protein>
    <submittedName>
        <fullName evidence="5">Winged helix-turn-helix domain-containing protein</fullName>
    </submittedName>
</protein>
<dbReference type="SMART" id="SM00862">
    <property type="entry name" value="Trans_reg_C"/>
    <property type="match status" value="1"/>
</dbReference>
<keyword evidence="6" id="KW-1185">Reference proteome</keyword>
<dbReference type="SUPFAM" id="SSF48452">
    <property type="entry name" value="TPR-like"/>
    <property type="match status" value="1"/>
</dbReference>
<keyword evidence="3" id="KW-0812">Transmembrane</keyword>
<dbReference type="Gene3D" id="1.10.10.10">
    <property type="entry name" value="Winged helix-like DNA-binding domain superfamily/Winged helix DNA-binding domain"/>
    <property type="match status" value="1"/>
</dbReference>
<feature type="DNA-binding region" description="OmpR/PhoB-type" evidence="2">
    <location>
        <begin position="16"/>
        <end position="112"/>
    </location>
</feature>
<keyword evidence="1 2" id="KW-0238">DNA-binding</keyword>
<organism evidence="5 6">
    <name type="scientific">Tahibacter soli</name>
    <dbReference type="NCBI Taxonomy" id="2983605"/>
    <lineage>
        <taxon>Bacteria</taxon>
        <taxon>Pseudomonadati</taxon>
        <taxon>Pseudomonadota</taxon>
        <taxon>Gammaproteobacteria</taxon>
        <taxon>Lysobacterales</taxon>
        <taxon>Rhodanobacteraceae</taxon>
        <taxon>Tahibacter</taxon>
    </lineage>
</organism>
<keyword evidence="3" id="KW-0472">Membrane</keyword>
<dbReference type="GO" id="GO:0006355">
    <property type="term" value="P:regulation of DNA-templated transcription"/>
    <property type="evidence" value="ECO:0007669"/>
    <property type="project" value="InterPro"/>
</dbReference>
<evidence type="ECO:0000313" key="5">
    <source>
        <dbReference type="EMBL" id="MDC8014784.1"/>
    </source>
</evidence>
<dbReference type="AlphaFoldDB" id="A0A9X3YLY4"/>
<dbReference type="SUPFAM" id="SSF46894">
    <property type="entry name" value="C-terminal effector domain of the bipartite response regulators"/>
    <property type="match status" value="1"/>
</dbReference>
<dbReference type="RefSeq" id="WP_263540975.1">
    <property type="nucleotide sequence ID" value="NZ_JAOVZO020000019.1"/>
</dbReference>
<feature type="domain" description="OmpR/PhoB-type" evidence="4">
    <location>
        <begin position="16"/>
        <end position="112"/>
    </location>
</feature>
<dbReference type="InterPro" id="IPR016032">
    <property type="entry name" value="Sig_transdc_resp-reg_C-effctor"/>
</dbReference>
<reference evidence="5" key="1">
    <citation type="submission" date="2023-02" db="EMBL/GenBank/DDBJ databases">
        <title>Tahibacter soli sp. nov. isolated from soil.</title>
        <authorList>
            <person name="Baek J.H."/>
            <person name="Lee J.K."/>
            <person name="Choi D.G."/>
            <person name="Jeon C.O."/>
        </authorList>
    </citation>
    <scope>NUCLEOTIDE SEQUENCE</scope>
    <source>
        <strain evidence="5">BL</strain>
    </source>
</reference>
<dbReference type="EMBL" id="JAOVZO020000019">
    <property type="protein sequence ID" value="MDC8014784.1"/>
    <property type="molecule type" value="Genomic_DNA"/>
</dbReference>
<dbReference type="CDD" id="cd00383">
    <property type="entry name" value="trans_reg_C"/>
    <property type="match status" value="1"/>
</dbReference>
<accession>A0A9X3YLY4</accession>
<dbReference type="GO" id="GO:0003677">
    <property type="term" value="F:DNA binding"/>
    <property type="evidence" value="ECO:0007669"/>
    <property type="project" value="UniProtKB-UniRule"/>
</dbReference>
<dbReference type="Pfam" id="PF00486">
    <property type="entry name" value="Trans_reg_C"/>
    <property type="match status" value="1"/>
</dbReference>
<dbReference type="InterPro" id="IPR036388">
    <property type="entry name" value="WH-like_DNA-bd_sf"/>
</dbReference>
<proteinExistence type="predicted"/>
<dbReference type="GO" id="GO:0000160">
    <property type="term" value="P:phosphorelay signal transduction system"/>
    <property type="evidence" value="ECO:0007669"/>
    <property type="project" value="InterPro"/>
</dbReference>
<feature type="transmembrane region" description="Helical" evidence="3">
    <location>
        <begin position="149"/>
        <end position="168"/>
    </location>
</feature>
<dbReference type="InterPro" id="IPR011990">
    <property type="entry name" value="TPR-like_helical_dom_sf"/>
</dbReference>
<comment type="caution">
    <text evidence="5">The sequence shown here is derived from an EMBL/GenBank/DDBJ whole genome shotgun (WGS) entry which is preliminary data.</text>
</comment>
<dbReference type="InterPro" id="IPR001867">
    <property type="entry name" value="OmpR/PhoB-type_DNA-bd"/>
</dbReference>
<keyword evidence="3" id="KW-1133">Transmembrane helix</keyword>
<evidence type="ECO:0000256" key="1">
    <source>
        <dbReference type="ARBA" id="ARBA00023125"/>
    </source>
</evidence>
<dbReference type="PROSITE" id="PS51755">
    <property type="entry name" value="OMPR_PHOB"/>
    <property type="match status" value="1"/>
</dbReference>
<evidence type="ECO:0000313" key="6">
    <source>
        <dbReference type="Proteomes" id="UP001139971"/>
    </source>
</evidence>
<evidence type="ECO:0000256" key="3">
    <source>
        <dbReference type="SAM" id="Phobius"/>
    </source>
</evidence>
<sequence length="915" mass="98345">MPLPAQLPKPQWPEHARLLRFGRFCLDRDHRRLLRDGEPIELPARAFEVLQLLVASPHQLLTREAIFDAVWKDTIVEDANLTQVVWVLRRAFGDDAKSYIRTVARRGYVFEPPDPVVAETAAPSLRLASDAAPNEPPVVPVRAANARRYLLGAALLASALVLAAAVWYRLASPATSSSVVIVETRDADDDEGAQNASALLHDWLRWKLGVLHQIDVADGGTAPAAGERTQRVILLSTSRTATGSEWQLDARVFGAGDTRHYTLVGADLRKIDALDAFSRRVAAVVAPEAEDDLALGLTAEAAEHYAAANRAWMRGDRATQIAQLRLAQQKAPSAGWLRVQTADVLAELGQIRAANVEVERNADWTAALPPTARALLDARRLAFAQRSREAAAAYVDLARRYPHMAGLRLDQAEALVLDQRLSESAEALDTIDVGALSVDQRIRWLKLRTTYLYYQESPRAAQAAYRKIAELAGDSPRLALPRAVAEGNALAIEIEEQGAAAGADRVAALEAAADRVAAAGDPIEAAKLRVRAALATSDAGSERVAQRVGILLALTRANGDVARELWALWVDAIAQGRSGRIAEQRATLLQAEAVAKANDNLAGTRDAAKFLGQEALRAGRYDEAERRFVSVRGVLLAPQIGLGLAALYTAQGRYEEAERATEDANRVSRQAQAQSAQSAAGKVGIDCWLGTVRLARAQIDQAQALFANCATQSSPAIALQGRLGLAQVAAISGSREQAREQARALVADIAALTDTLQRMDLYARAAQVLVDANDMAAADKALDGVVAFANRNGLAPLEARARSAAMQIALARGNDEDALADYAAADAVLPASDWRTRSRLDTLRAIAYRNAGEAAEANRLLDSIVDGARSRGDVVAELSALSIDDRDEAYARRTAQTGARGTSLRDLLRTGGKPR</sequence>
<evidence type="ECO:0000259" key="4">
    <source>
        <dbReference type="PROSITE" id="PS51755"/>
    </source>
</evidence>
<evidence type="ECO:0000256" key="2">
    <source>
        <dbReference type="PROSITE-ProRule" id="PRU01091"/>
    </source>
</evidence>
<dbReference type="Proteomes" id="UP001139971">
    <property type="component" value="Unassembled WGS sequence"/>
</dbReference>
<name>A0A9X3YLY4_9GAMM</name>